<dbReference type="EMBL" id="SGXM01000001">
    <property type="protein sequence ID" value="RZT41097.1"/>
    <property type="molecule type" value="Genomic_DNA"/>
</dbReference>
<keyword evidence="2" id="KW-1185">Reference proteome</keyword>
<organism evidence="1 2">
    <name type="scientific">Cupriavidus agavae</name>
    <dbReference type="NCBI Taxonomy" id="1001822"/>
    <lineage>
        <taxon>Bacteria</taxon>
        <taxon>Pseudomonadati</taxon>
        <taxon>Pseudomonadota</taxon>
        <taxon>Betaproteobacteria</taxon>
        <taxon>Burkholderiales</taxon>
        <taxon>Burkholderiaceae</taxon>
        <taxon>Cupriavidus</taxon>
    </lineage>
</organism>
<gene>
    <name evidence="1" type="ORF">EV147_0083</name>
</gene>
<reference evidence="1 2" key="1">
    <citation type="journal article" date="2015" name="Stand. Genomic Sci.">
        <title>Genomic Encyclopedia of Bacterial and Archaeal Type Strains, Phase III: the genomes of soil and plant-associated and newly described type strains.</title>
        <authorList>
            <person name="Whitman W.B."/>
            <person name="Woyke T."/>
            <person name="Klenk H.P."/>
            <person name="Zhou Y."/>
            <person name="Lilburn T.G."/>
            <person name="Beck B.J."/>
            <person name="De Vos P."/>
            <person name="Vandamme P."/>
            <person name="Eisen J.A."/>
            <person name="Garrity G."/>
            <person name="Hugenholtz P."/>
            <person name="Kyrpides N.C."/>
        </authorList>
    </citation>
    <scope>NUCLEOTIDE SEQUENCE [LARGE SCALE GENOMIC DNA]</scope>
    <source>
        <strain evidence="1 2">ASC-9842</strain>
    </source>
</reference>
<comment type="caution">
    <text evidence="1">The sequence shown here is derived from an EMBL/GenBank/DDBJ whole genome shotgun (WGS) entry which is preliminary data.</text>
</comment>
<name>A0A4Q7S5G5_9BURK</name>
<sequence length="141" mass="15239">MTQTEPIRFSTTRAVCCSPMTGWASYPLMIAVCGARGQARAAGLLTDISSFLVARRHDGRRGPVEYSRARPAPGIRLYAGSAASARIPCRRVRPAPRAEARGGFPATEFISVRSEMCRAPMNRSLDWGARRARLGSVGSSI</sequence>
<dbReference type="Proteomes" id="UP000291078">
    <property type="component" value="Unassembled WGS sequence"/>
</dbReference>
<evidence type="ECO:0000313" key="1">
    <source>
        <dbReference type="EMBL" id="RZT41097.1"/>
    </source>
</evidence>
<protein>
    <submittedName>
        <fullName evidence="1">Uncharacterized protein</fullName>
    </submittedName>
</protein>
<proteinExistence type="predicted"/>
<accession>A0A4Q7S5G5</accession>
<evidence type="ECO:0000313" key="2">
    <source>
        <dbReference type="Proteomes" id="UP000291078"/>
    </source>
</evidence>
<dbReference type="AlphaFoldDB" id="A0A4Q7S5G5"/>